<evidence type="ECO:0000313" key="2">
    <source>
        <dbReference type="EMBL" id="OLP96600.1"/>
    </source>
</evidence>
<proteinExistence type="predicted"/>
<dbReference type="Proteomes" id="UP000186817">
    <property type="component" value="Unassembled WGS sequence"/>
</dbReference>
<reference evidence="2 3" key="1">
    <citation type="submission" date="2016-02" db="EMBL/GenBank/DDBJ databases">
        <title>Genome analysis of coral dinoflagellate symbionts highlights evolutionary adaptations to a symbiotic lifestyle.</title>
        <authorList>
            <person name="Aranda M."/>
            <person name="Li Y."/>
            <person name="Liew Y.J."/>
            <person name="Baumgarten S."/>
            <person name="Simakov O."/>
            <person name="Wilson M."/>
            <person name="Piel J."/>
            <person name="Ashoor H."/>
            <person name="Bougouffa S."/>
            <person name="Bajic V.B."/>
            <person name="Ryu T."/>
            <person name="Ravasi T."/>
            <person name="Bayer T."/>
            <person name="Micklem G."/>
            <person name="Kim H."/>
            <person name="Bhak J."/>
            <person name="Lajeunesse T.C."/>
            <person name="Voolstra C.R."/>
        </authorList>
    </citation>
    <scope>NUCLEOTIDE SEQUENCE [LARGE SCALE GENOMIC DNA]</scope>
    <source>
        <strain evidence="2 3">CCMP2467</strain>
    </source>
</reference>
<sequence>MKESAAGMGLLCFVAGPLAGAALSKWAVVVMCVFGLLMSQSISQVALLPPVQPDLDSEDLASFQRGGSGMPFAGSFRQAGVALDWAQLLPHLASYLAPTSSMPVKKSTAAEKLFFSDQRQQIFKYTTDLKDEDESEDEDEDEYQESLEEDHLLAQDVEHSSEFMLLEKVVKKLAAIAHLSSAAGERRL</sequence>
<feature type="compositionally biased region" description="Acidic residues" evidence="1">
    <location>
        <begin position="130"/>
        <end position="148"/>
    </location>
</feature>
<evidence type="ECO:0000313" key="3">
    <source>
        <dbReference type="Proteomes" id="UP000186817"/>
    </source>
</evidence>
<organism evidence="2 3">
    <name type="scientific">Symbiodinium microadriaticum</name>
    <name type="common">Dinoflagellate</name>
    <name type="synonym">Zooxanthella microadriatica</name>
    <dbReference type="NCBI Taxonomy" id="2951"/>
    <lineage>
        <taxon>Eukaryota</taxon>
        <taxon>Sar</taxon>
        <taxon>Alveolata</taxon>
        <taxon>Dinophyceae</taxon>
        <taxon>Suessiales</taxon>
        <taxon>Symbiodiniaceae</taxon>
        <taxon>Symbiodinium</taxon>
    </lineage>
</organism>
<accession>A0A1Q9DN83</accession>
<keyword evidence="3" id="KW-1185">Reference proteome</keyword>
<protein>
    <submittedName>
        <fullName evidence="2">Uncharacterized protein</fullName>
    </submittedName>
</protein>
<name>A0A1Q9DN83_SYMMI</name>
<feature type="region of interest" description="Disordered" evidence="1">
    <location>
        <begin position="129"/>
        <end position="150"/>
    </location>
</feature>
<evidence type="ECO:0000256" key="1">
    <source>
        <dbReference type="SAM" id="MobiDB-lite"/>
    </source>
</evidence>
<dbReference type="EMBL" id="LSRX01000461">
    <property type="protein sequence ID" value="OLP96600.1"/>
    <property type="molecule type" value="Genomic_DNA"/>
</dbReference>
<dbReference type="AlphaFoldDB" id="A0A1Q9DN83"/>
<gene>
    <name evidence="2" type="ORF">AK812_SmicGene21153</name>
</gene>
<comment type="caution">
    <text evidence="2">The sequence shown here is derived from an EMBL/GenBank/DDBJ whole genome shotgun (WGS) entry which is preliminary data.</text>
</comment>